<sequence length="104" mass="11941">MCSQVSAPWSPIDINLAKLVQVFSYLINVNLYSTWLEVIPIKFLANCTVITNRYATHSTPEVIVSRNIIPSQWIISKIFVIIQISYLYPLRLISLDWTSNLLTI</sequence>
<evidence type="ECO:0000313" key="2">
    <source>
        <dbReference type="Proteomes" id="UP000321570"/>
    </source>
</evidence>
<dbReference type="EMBL" id="CABIJS010000233">
    <property type="protein sequence ID" value="VUZ47279.1"/>
    <property type="molecule type" value="Genomic_DNA"/>
</dbReference>
<gene>
    <name evidence="1" type="ORF">WMSIL1_LOCUS6904</name>
</gene>
<dbReference type="Proteomes" id="UP000321570">
    <property type="component" value="Unassembled WGS sequence"/>
</dbReference>
<accession>A0A564YJZ6</accession>
<proteinExistence type="predicted"/>
<name>A0A564YJZ6_HYMDI</name>
<organism evidence="1 2">
    <name type="scientific">Hymenolepis diminuta</name>
    <name type="common">Rat tapeworm</name>
    <dbReference type="NCBI Taxonomy" id="6216"/>
    <lineage>
        <taxon>Eukaryota</taxon>
        <taxon>Metazoa</taxon>
        <taxon>Spiralia</taxon>
        <taxon>Lophotrochozoa</taxon>
        <taxon>Platyhelminthes</taxon>
        <taxon>Cestoda</taxon>
        <taxon>Eucestoda</taxon>
        <taxon>Cyclophyllidea</taxon>
        <taxon>Hymenolepididae</taxon>
        <taxon>Hymenolepis</taxon>
    </lineage>
</organism>
<dbReference type="AlphaFoldDB" id="A0A564YJZ6"/>
<protein>
    <submittedName>
        <fullName evidence="1">Uncharacterized protein</fullName>
    </submittedName>
</protein>
<keyword evidence="2" id="KW-1185">Reference proteome</keyword>
<reference evidence="1 2" key="1">
    <citation type="submission" date="2019-07" db="EMBL/GenBank/DDBJ databases">
        <authorList>
            <person name="Jastrzebski P J."/>
            <person name="Paukszto L."/>
            <person name="Jastrzebski P J."/>
        </authorList>
    </citation>
    <scope>NUCLEOTIDE SEQUENCE [LARGE SCALE GENOMIC DNA]</scope>
    <source>
        <strain evidence="1 2">WMS-il1</strain>
    </source>
</reference>
<evidence type="ECO:0000313" key="1">
    <source>
        <dbReference type="EMBL" id="VUZ47279.1"/>
    </source>
</evidence>